<protein>
    <submittedName>
        <fullName evidence="1">Uncharacterized protein</fullName>
    </submittedName>
</protein>
<proteinExistence type="predicted"/>
<dbReference type="AlphaFoldDB" id="A0A8C9INZ7"/>
<name>A0A8C9INZ7_9PRIM</name>
<organism evidence="1 2">
    <name type="scientific">Piliocolobus tephrosceles</name>
    <name type="common">Ugandan red Colobus</name>
    <dbReference type="NCBI Taxonomy" id="591936"/>
    <lineage>
        <taxon>Eukaryota</taxon>
        <taxon>Metazoa</taxon>
        <taxon>Chordata</taxon>
        <taxon>Craniata</taxon>
        <taxon>Vertebrata</taxon>
        <taxon>Euteleostomi</taxon>
        <taxon>Mammalia</taxon>
        <taxon>Eutheria</taxon>
        <taxon>Euarchontoglires</taxon>
        <taxon>Primates</taxon>
        <taxon>Haplorrhini</taxon>
        <taxon>Catarrhini</taxon>
        <taxon>Cercopithecidae</taxon>
        <taxon>Colobinae</taxon>
        <taxon>Piliocolobus</taxon>
    </lineage>
</organism>
<dbReference type="PANTHER" id="PTHR12138:SF75">
    <property type="entry name" value="SECRETED PROTEIN"/>
    <property type="match status" value="1"/>
</dbReference>
<keyword evidence="2" id="KW-1185">Reference proteome</keyword>
<evidence type="ECO:0000313" key="2">
    <source>
        <dbReference type="Proteomes" id="UP000694416"/>
    </source>
</evidence>
<accession>A0A8C9INZ7</accession>
<reference evidence="1" key="2">
    <citation type="submission" date="2025-09" db="UniProtKB">
        <authorList>
            <consortium name="Ensembl"/>
        </authorList>
    </citation>
    <scope>IDENTIFICATION</scope>
</reference>
<dbReference type="Proteomes" id="UP000694416">
    <property type="component" value="Unplaced"/>
</dbReference>
<evidence type="ECO:0000313" key="1">
    <source>
        <dbReference type="Ensembl" id="ENSPTEP00000039868.1"/>
    </source>
</evidence>
<dbReference type="PANTHER" id="PTHR12138">
    <property type="entry name" value="PRIMATE-EXPANDED PROTEIN FAMILY"/>
    <property type="match status" value="1"/>
</dbReference>
<sequence>QPHRTLWTEKTEVWQRGVLNAQSDGARWELVLRSGPFPFFFFLRWSLALSPRLECSGAISAHCKLRLPGLRHSPASASRVAGTTGARHLWEHLLRPGV</sequence>
<reference evidence="1" key="1">
    <citation type="submission" date="2025-08" db="UniProtKB">
        <authorList>
            <consortium name="Ensembl"/>
        </authorList>
    </citation>
    <scope>IDENTIFICATION</scope>
</reference>
<dbReference type="Ensembl" id="ENSPTET00000053515.1">
    <property type="protein sequence ID" value="ENSPTEP00000039868.1"/>
    <property type="gene ID" value="ENSPTEG00000036811.1"/>
</dbReference>